<dbReference type="Proteomes" id="UP000288429">
    <property type="component" value="Unassembled WGS sequence"/>
</dbReference>
<protein>
    <recommendedName>
        <fullName evidence="3">RutC family protein</fullName>
    </recommendedName>
</protein>
<name>A0A428T8Q5_9HYPO</name>
<dbReference type="CDD" id="cd06154">
    <property type="entry name" value="YjgF_YER057c_UK114_like_6"/>
    <property type="match status" value="1"/>
</dbReference>
<gene>
    <name evidence="1" type="ORF">CDV31_012616</name>
</gene>
<evidence type="ECO:0008006" key="3">
    <source>
        <dbReference type="Google" id="ProtNLM"/>
    </source>
</evidence>
<dbReference type="PANTHER" id="PTHR43857:SF1">
    <property type="entry name" value="YJGH FAMILY PROTEIN"/>
    <property type="match status" value="1"/>
</dbReference>
<sequence>MTSRQNISSGSAFEAQIGYSRAVVTGDWVFVSGTTGYNYSTGDISSNVAEQADQTLTNIATALKDAGASIEDVVRVRYILPDRDDFPKTWPVLQKWFGNVRPAATMVQSALMKEEMKIEIEVTARKGCGNTTDQGPVA</sequence>
<organism evidence="1 2">
    <name type="scientific">Fusarium ambrosium</name>
    <dbReference type="NCBI Taxonomy" id="131363"/>
    <lineage>
        <taxon>Eukaryota</taxon>
        <taxon>Fungi</taxon>
        <taxon>Dikarya</taxon>
        <taxon>Ascomycota</taxon>
        <taxon>Pezizomycotina</taxon>
        <taxon>Sordariomycetes</taxon>
        <taxon>Hypocreomycetidae</taxon>
        <taxon>Hypocreales</taxon>
        <taxon>Nectriaceae</taxon>
        <taxon>Fusarium</taxon>
        <taxon>Fusarium solani species complex</taxon>
    </lineage>
</organism>
<accession>A0A428T8Q5</accession>
<dbReference type="InterPro" id="IPR006175">
    <property type="entry name" value="YjgF/YER057c/UK114"/>
</dbReference>
<evidence type="ECO:0000313" key="2">
    <source>
        <dbReference type="Proteomes" id="UP000288429"/>
    </source>
</evidence>
<dbReference type="SUPFAM" id="SSF55298">
    <property type="entry name" value="YjgF-like"/>
    <property type="match status" value="1"/>
</dbReference>
<dbReference type="Pfam" id="PF01042">
    <property type="entry name" value="Ribonuc_L-PSP"/>
    <property type="match status" value="1"/>
</dbReference>
<keyword evidence="2" id="KW-1185">Reference proteome</keyword>
<dbReference type="InterPro" id="IPR035959">
    <property type="entry name" value="RutC-like_sf"/>
</dbReference>
<proteinExistence type="predicted"/>
<dbReference type="Gene3D" id="3.30.1330.40">
    <property type="entry name" value="RutC-like"/>
    <property type="match status" value="1"/>
</dbReference>
<dbReference type="AlphaFoldDB" id="A0A428T8Q5"/>
<comment type="caution">
    <text evidence="1">The sequence shown here is derived from an EMBL/GenBank/DDBJ whole genome shotgun (WGS) entry which is preliminary data.</text>
</comment>
<evidence type="ECO:0000313" key="1">
    <source>
        <dbReference type="EMBL" id="RSL98416.1"/>
    </source>
</evidence>
<dbReference type="EMBL" id="NIZV01000237">
    <property type="protein sequence ID" value="RSL98416.1"/>
    <property type="molecule type" value="Genomic_DNA"/>
</dbReference>
<dbReference type="PANTHER" id="PTHR43857">
    <property type="entry name" value="BLR7761 PROTEIN"/>
    <property type="match status" value="1"/>
</dbReference>
<reference evidence="1 2" key="1">
    <citation type="submission" date="2017-06" db="EMBL/GenBank/DDBJ databases">
        <title>Cmopartive genomic analysis of Ambrosia Fusariam Clade fungi.</title>
        <authorList>
            <person name="Stajich J.E."/>
            <person name="Carrillo J."/>
            <person name="Kijimoto T."/>
            <person name="Eskalen A."/>
            <person name="O'Donnell K."/>
            <person name="Kasson M."/>
        </authorList>
    </citation>
    <scope>NUCLEOTIDE SEQUENCE [LARGE SCALE GENOMIC DNA]</scope>
    <source>
        <strain evidence="1 2">NRRL 20438</strain>
    </source>
</reference>